<dbReference type="Proteomes" id="UP000198723">
    <property type="component" value="Unassembled WGS sequence"/>
</dbReference>
<evidence type="ECO:0000259" key="1">
    <source>
        <dbReference type="PROSITE" id="PS50125"/>
    </source>
</evidence>
<dbReference type="AlphaFoldDB" id="A0A1C3XVF3"/>
<dbReference type="InterPro" id="IPR045983">
    <property type="entry name" value="GUC-dom-containing_N"/>
</dbReference>
<dbReference type="InterPro" id="IPR050697">
    <property type="entry name" value="Adenylyl/Guanylyl_Cyclase_3/4"/>
</dbReference>
<dbReference type="PANTHER" id="PTHR43081">
    <property type="entry name" value="ADENYLATE CYCLASE, TERMINAL-DIFFERENTIATION SPECIFIC-RELATED"/>
    <property type="match status" value="1"/>
</dbReference>
<dbReference type="EMBL" id="FMAJ01000001">
    <property type="protein sequence ID" value="SCB56228.1"/>
    <property type="molecule type" value="Genomic_DNA"/>
</dbReference>
<reference evidence="2 3" key="1">
    <citation type="submission" date="2016-08" db="EMBL/GenBank/DDBJ databases">
        <authorList>
            <person name="Seilhamer J.J."/>
        </authorList>
    </citation>
    <scope>NUCLEOTIDE SEQUENCE [LARGE SCALE GENOMIC DNA]</scope>
    <source>
        <strain evidence="2 3">HBR26</strain>
    </source>
</reference>
<dbReference type="GO" id="GO:0035556">
    <property type="term" value="P:intracellular signal transduction"/>
    <property type="evidence" value="ECO:0007669"/>
    <property type="project" value="InterPro"/>
</dbReference>
<name>A0A1C3XVF3_9HYPH</name>
<proteinExistence type="predicted"/>
<dbReference type="Pfam" id="PF00211">
    <property type="entry name" value="Guanylate_cyc"/>
    <property type="match status" value="1"/>
</dbReference>
<feature type="domain" description="Guanylate cyclase" evidence="1">
    <location>
        <begin position="312"/>
        <end position="430"/>
    </location>
</feature>
<dbReference type="PROSITE" id="PS50125">
    <property type="entry name" value="GUANYLATE_CYCLASE_2"/>
    <property type="match status" value="1"/>
</dbReference>
<dbReference type="STRING" id="1138170.GA0061105_10156"/>
<accession>A0A1C3XVF3</accession>
<dbReference type="GO" id="GO:0004016">
    <property type="term" value="F:adenylate cyclase activity"/>
    <property type="evidence" value="ECO:0007669"/>
    <property type="project" value="UniProtKB-ARBA"/>
</dbReference>
<organism evidence="2 3">
    <name type="scientific">Rhizobium aethiopicum</name>
    <dbReference type="NCBI Taxonomy" id="1138170"/>
    <lineage>
        <taxon>Bacteria</taxon>
        <taxon>Pseudomonadati</taxon>
        <taxon>Pseudomonadota</taxon>
        <taxon>Alphaproteobacteria</taxon>
        <taxon>Hyphomicrobiales</taxon>
        <taxon>Rhizobiaceae</taxon>
        <taxon>Rhizobium/Agrobacterium group</taxon>
        <taxon>Rhizobium</taxon>
    </lineage>
</organism>
<dbReference type="SMART" id="SM00044">
    <property type="entry name" value="CYCc"/>
    <property type="match status" value="1"/>
</dbReference>
<sequence length="481" mass="52188">MTDVEERLLDSKMTEIEQARSWSPRVISKFETLIRGGDDLSLYRINPLAFARERSVNEAESIDLFLYATRSGLFDMSWDVVCPQSGMVLDSFGALRTLKTHYVCGLCDVTGETDLDDFIEVTFTVSPQLRRLPFHDPGSLSVEDFHWKARFLSGARIPGQHVRFLDVLQGLVRGLSFLPPGSVTAMSAELGPGALAGVNVETQASFALPVAGAPTTVPTQLRIGYDGQRFFPSLPAVPPGPIIIEVQNSGVARGSVMLINWPPEILAPTVKPVLDFDPYVSGGMLLARQTFRRLFRAERVEEKEGLGIRQVTLLFTDLKGSTAMYERLGDLNAYALVREHFALLGATVQEHSGAIVKTIGDAVMAAFSRPADAVSAALHMLAEIERFNGEHGDPSIILKIGAHCGPSIAVTLNENLDYFGQTVNVAARVQSLADAGEICISEALYSAPGVGDLLSGHRLVAFEAPLRGVEGTACVYRVMPD</sequence>
<protein>
    <submittedName>
        <fullName evidence="2">Adenylate cyclase, class 3</fullName>
    </submittedName>
</protein>
<dbReference type="PANTHER" id="PTHR43081:SF19">
    <property type="entry name" value="PH-SENSITIVE ADENYLATE CYCLASE RV1264"/>
    <property type="match status" value="1"/>
</dbReference>
<dbReference type="GO" id="GO:0006171">
    <property type="term" value="P:cAMP biosynthetic process"/>
    <property type="evidence" value="ECO:0007669"/>
    <property type="project" value="TreeGrafter"/>
</dbReference>
<evidence type="ECO:0000313" key="3">
    <source>
        <dbReference type="Proteomes" id="UP000198723"/>
    </source>
</evidence>
<dbReference type="InterPro" id="IPR029787">
    <property type="entry name" value="Nucleotide_cyclase"/>
</dbReference>
<evidence type="ECO:0000313" key="2">
    <source>
        <dbReference type="EMBL" id="SCB56228.1"/>
    </source>
</evidence>
<dbReference type="Gene3D" id="3.30.70.1230">
    <property type="entry name" value="Nucleotide cyclase"/>
    <property type="match status" value="1"/>
</dbReference>
<dbReference type="CDD" id="cd07302">
    <property type="entry name" value="CHD"/>
    <property type="match status" value="1"/>
</dbReference>
<dbReference type="Pfam" id="PF19363">
    <property type="entry name" value="DUF5939"/>
    <property type="match status" value="1"/>
</dbReference>
<dbReference type="RefSeq" id="WP_092747255.1">
    <property type="nucleotide sequence ID" value="NZ_FMAJ01000001.1"/>
</dbReference>
<dbReference type="InterPro" id="IPR001054">
    <property type="entry name" value="A/G_cyclase"/>
</dbReference>
<gene>
    <name evidence="2" type="ORF">GA0061105_10156</name>
</gene>
<dbReference type="SUPFAM" id="SSF55073">
    <property type="entry name" value="Nucleotide cyclase"/>
    <property type="match status" value="1"/>
</dbReference>